<dbReference type="AlphaFoldDB" id="A0A6J6A1S5"/>
<name>A0A6J6A1S5_9ZZZZ</name>
<dbReference type="EMBL" id="CAESAN010000220">
    <property type="protein sequence ID" value="CAB4347572.1"/>
    <property type="molecule type" value="Genomic_DNA"/>
</dbReference>
<reference evidence="1" key="1">
    <citation type="submission" date="2020-05" db="EMBL/GenBank/DDBJ databases">
        <authorList>
            <person name="Chiriac C."/>
            <person name="Salcher M."/>
            <person name="Ghai R."/>
            <person name="Kavagutti S V."/>
        </authorList>
    </citation>
    <scope>NUCLEOTIDE SEQUENCE</scope>
</reference>
<evidence type="ECO:0000313" key="1">
    <source>
        <dbReference type="EMBL" id="CAB4347572.1"/>
    </source>
</evidence>
<proteinExistence type="predicted"/>
<organism evidence="1">
    <name type="scientific">freshwater metagenome</name>
    <dbReference type="NCBI Taxonomy" id="449393"/>
    <lineage>
        <taxon>unclassified sequences</taxon>
        <taxon>metagenomes</taxon>
        <taxon>ecological metagenomes</taxon>
    </lineage>
</organism>
<accession>A0A6J6A1S5</accession>
<protein>
    <submittedName>
        <fullName evidence="1">Unannotated protein</fullName>
    </submittedName>
</protein>
<sequence length="213" mass="22995">MVVDRAALRIGGGIERKINQSGGGDAAAPDDPARVAQAACLVKNQRPGARHVGRRLDGADQMIQPAGVGRCVVLDLDEIVAAGGAEAEVEGSRHSQVHRRVDDRGLIGEARRQLAHLRGCAVEDDDQLKVDLSARSEQALNRRAYCDAAVGGNDDACQGTHRWQSDRNRCQTPWSLVLRPLINRGDLPLCGLTLVRRQQISPSGLVGTRRVHK</sequence>
<gene>
    <name evidence="1" type="ORF">UFOPK3547_01735</name>
</gene>